<keyword evidence="1" id="KW-0732">Signal</keyword>
<dbReference type="AlphaFoldDB" id="A0A5S4GBM7"/>
<feature type="domain" description="GmrSD restriction endonucleases C-terminal" evidence="2">
    <location>
        <begin position="95"/>
        <end position="212"/>
    </location>
</feature>
<organism evidence="3 4">
    <name type="scientific">Nonomuraea zeae</name>
    <dbReference type="NCBI Taxonomy" id="1642303"/>
    <lineage>
        <taxon>Bacteria</taxon>
        <taxon>Bacillati</taxon>
        <taxon>Actinomycetota</taxon>
        <taxon>Actinomycetes</taxon>
        <taxon>Streptosporangiales</taxon>
        <taxon>Streptosporangiaceae</taxon>
        <taxon>Nonomuraea</taxon>
    </lineage>
</organism>
<dbReference type="PANTHER" id="PTHR24094">
    <property type="entry name" value="SECRETED PROTEIN"/>
    <property type="match status" value="1"/>
</dbReference>
<keyword evidence="4" id="KW-1185">Reference proteome</keyword>
<evidence type="ECO:0000259" key="2">
    <source>
        <dbReference type="Pfam" id="PF07510"/>
    </source>
</evidence>
<dbReference type="InterPro" id="IPR011089">
    <property type="entry name" value="GmrSD_C"/>
</dbReference>
<keyword evidence="3" id="KW-0540">Nuclease</keyword>
<keyword evidence="3" id="KW-0378">Hydrolase</keyword>
<dbReference type="Pfam" id="PF07510">
    <property type="entry name" value="GmrSD_C"/>
    <property type="match status" value="1"/>
</dbReference>
<evidence type="ECO:0000313" key="4">
    <source>
        <dbReference type="Proteomes" id="UP000306628"/>
    </source>
</evidence>
<sequence>MLSLRSWHPRAATAVAAALVVLAPAAAAAASAAPAELPPALSVSAAFERLSDLTVADPRPMAGYSRSRFPHWAQQGRGCDTREVVLARDGEDVKQDEQCRAVSGAWYSEYDGREFTSASQIDIDHMVPLAQAWRSGADVWSDDRRRRFANDLEGPQLIAVSAASNRSKGDQSPDQWRPPLRSYWCTYSRAWVDIKSRYALTVTEPEMEALTEMLGTCDLTEGE</sequence>
<dbReference type="GO" id="GO:0004519">
    <property type="term" value="F:endonuclease activity"/>
    <property type="evidence" value="ECO:0007669"/>
    <property type="project" value="UniProtKB-KW"/>
</dbReference>
<keyword evidence="3" id="KW-0255">Endonuclease</keyword>
<comment type="caution">
    <text evidence="3">The sequence shown here is derived from an EMBL/GenBank/DDBJ whole genome shotgun (WGS) entry which is preliminary data.</text>
</comment>
<name>A0A5S4GBM7_9ACTN</name>
<evidence type="ECO:0000256" key="1">
    <source>
        <dbReference type="SAM" id="SignalP"/>
    </source>
</evidence>
<accession>A0A5S4GBM7</accession>
<dbReference type="OrthoDB" id="5196645at2"/>
<dbReference type="RefSeq" id="WP_138693005.1">
    <property type="nucleotide sequence ID" value="NZ_JBHSAZ010000012.1"/>
</dbReference>
<feature type="signal peptide" evidence="1">
    <location>
        <begin position="1"/>
        <end position="32"/>
    </location>
</feature>
<feature type="chain" id="PRO_5024440257" evidence="1">
    <location>
        <begin position="33"/>
        <end position="223"/>
    </location>
</feature>
<dbReference type="Proteomes" id="UP000306628">
    <property type="component" value="Unassembled WGS sequence"/>
</dbReference>
<dbReference type="PANTHER" id="PTHR24094:SF15">
    <property type="entry name" value="AMP-DEPENDENT SYNTHETASE_LIGASE DOMAIN-CONTAINING PROTEIN-RELATED"/>
    <property type="match status" value="1"/>
</dbReference>
<reference evidence="3 4" key="1">
    <citation type="submission" date="2019-05" db="EMBL/GenBank/DDBJ databases">
        <title>Draft genome sequence of Nonomuraea zeae DSM 100528.</title>
        <authorList>
            <person name="Saricaoglu S."/>
            <person name="Isik K."/>
        </authorList>
    </citation>
    <scope>NUCLEOTIDE SEQUENCE [LARGE SCALE GENOMIC DNA]</scope>
    <source>
        <strain evidence="3 4">DSM 100528</strain>
    </source>
</reference>
<protein>
    <submittedName>
        <fullName evidence="3">HNH endonuclease</fullName>
    </submittedName>
</protein>
<gene>
    <name evidence="3" type="ORF">ETD85_29215</name>
</gene>
<proteinExistence type="predicted"/>
<dbReference type="EMBL" id="VCKX01000101">
    <property type="protein sequence ID" value="TMR30418.1"/>
    <property type="molecule type" value="Genomic_DNA"/>
</dbReference>
<evidence type="ECO:0000313" key="3">
    <source>
        <dbReference type="EMBL" id="TMR30418.1"/>
    </source>
</evidence>